<evidence type="ECO:0000313" key="1">
    <source>
        <dbReference type="EMBL" id="AJR07699.1"/>
    </source>
</evidence>
<organism evidence="1 2">
    <name type="scientific">Photobacterium gaetbulicola Gung47</name>
    <dbReference type="NCBI Taxonomy" id="658445"/>
    <lineage>
        <taxon>Bacteria</taxon>
        <taxon>Pseudomonadati</taxon>
        <taxon>Pseudomonadota</taxon>
        <taxon>Gammaproteobacteria</taxon>
        <taxon>Vibrionales</taxon>
        <taxon>Vibrionaceae</taxon>
        <taxon>Photobacterium</taxon>
    </lineage>
</organism>
<accession>A0A0C5WRJ1</accession>
<dbReference type="Proteomes" id="UP000032303">
    <property type="component" value="Chromosome 2"/>
</dbReference>
<dbReference type="HOGENOM" id="CLU_923936_0_0_6"/>
<protein>
    <submittedName>
        <fullName evidence="1">Uncharacterized protein</fullName>
    </submittedName>
</protein>
<dbReference type="AlphaFoldDB" id="A0A0C5WRJ1"/>
<gene>
    <name evidence="1" type="ORF">H744_2c0994</name>
</gene>
<dbReference type="KEGG" id="pgb:H744_2c0994"/>
<evidence type="ECO:0000313" key="2">
    <source>
        <dbReference type="Proteomes" id="UP000032303"/>
    </source>
</evidence>
<sequence length="301" mass="33931">MLRTAFTPVHQLDPVAVTAAIHRFFNPVAATELGIFIFVVPADPVGFDSIGSLASQPDILLGNQRLGYRPDIVEILLFDHHQGDALSISQSSRPRDQGQYLLWRADINPRTNLALIVSGRDRIVVDLRRLGIARQCPALQRLGIEVVKILVSLTAAFSTARTTGQCNYCNSSRHQLILIIHYASALLRSSKLQQYVSILECFSYYWLGRFAQLSQRQAKSAMRDQAKLMCRPFYRDRVGFNKQLLMKRHQALININCRIHLAGQRQLEHLRHVRCRNIGGNGDHTVATFGNKIQPRGIITA</sequence>
<reference evidence="1 2" key="1">
    <citation type="submission" date="2013-05" db="EMBL/GenBank/DDBJ databases">
        <title>Complete genome sequence of the lipase-producing bacterium Photobacterium gaetbulicola Gung47.</title>
        <authorList>
            <person name="Kim Y.-O."/>
        </authorList>
    </citation>
    <scope>NUCLEOTIDE SEQUENCE [LARGE SCALE GENOMIC DNA]</scope>
    <source>
        <strain evidence="1 2">Gung47</strain>
    </source>
</reference>
<dbReference type="EMBL" id="CP005974">
    <property type="protein sequence ID" value="AJR07699.1"/>
    <property type="molecule type" value="Genomic_DNA"/>
</dbReference>
<keyword evidence="2" id="KW-1185">Reference proteome</keyword>
<proteinExistence type="predicted"/>
<name>A0A0C5WRJ1_9GAMM</name>